<feature type="transmembrane region" description="Helical" evidence="2">
    <location>
        <begin position="274"/>
        <end position="297"/>
    </location>
</feature>
<evidence type="ECO:0000256" key="2">
    <source>
        <dbReference type="SAM" id="Phobius"/>
    </source>
</evidence>
<accession>A0A401GF13</accession>
<feature type="transmembrane region" description="Helical" evidence="2">
    <location>
        <begin position="48"/>
        <end position="70"/>
    </location>
</feature>
<feature type="transmembrane region" description="Helical" evidence="2">
    <location>
        <begin position="138"/>
        <end position="160"/>
    </location>
</feature>
<feature type="transmembrane region" description="Helical" evidence="2">
    <location>
        <begin position="172"/>
        <end position="190"/>
    </location>
</feature>
<proteinExistence type="predicted"/>
<feature type="compositionally biased region" description="Low complexity" evidence="1">
    <location>
        <begin position="391"/>
        <end position="401"/>
    </location>
</feature>
<organism evidence="4 5">
    <name type="scientific">Sparassis crispa</name>
    <dbReference type="NCBI Taxonomy" id="139825"/>
    <lineage>
        <taxon>Eukaryota</taxon>
        <taxon>Fungi</taxon>
        <taxon>Dikarya</taxon>
        <taxon>Basidiomycota</taxon>
        <taxon>Agaricomycotina</taxon>
        <taxon>Agaricomycetes</taxon>
        <taxon>Polyporales</taxon>
        <taxon>Sparassidaceae</taxon>
        <taxon>Sparassis</taxon>
    </lineage>
</organism>
<dbReference type="InParanoid" id="A0A401GF13"/>
<evidence type="ECO:0000256" key="3">
    <source>
        <dbReference type="SAM" id="SignalP"/>
    </source>
</evidence>
<protein>
    <submittedName>
        <fullName evidence="4">Uncharacterized protein</fullName>
    </submittedName>
</protein>
<feature type="transmembrane region" description="Helical" evidence="2">
    <location>
        <begin position="240"/>
        <end position="262"/>
    </location>
</feature>
<keyword evidence="2" id="KW-0812">Transmembrane</keyword>
<dbReference type="STRING" id="139825.A0A401GF13"/>
<evidence type="ECO:0000313" key="4">
    <source>
        <dbReference type="EMBL" id="GBE80759.1"/>
    </source>
</evidence>
<evidence type="ECO:0000313" key="5">
    <source>
        <dbReference type="Proteomes" id="UP000287166"/>
    </source>
</evidence>
<dbReference type="OrthoDB" id="3357304at2759"/>
<feature type="signal peptide" evidence="3">
    <location>
        <begin position="1"/>
        <end position="19"/>
    </location>
</feature>
<dbReference type="AlphaFoldDB" id="A0A401GF13"/>
<keyword evidence="2" id="KW-1133">Transmembrane helix</keyword>
<feature type="transmembrane region" description="Helical" evidence="2">
    <location>
        <begin position="210"/>
        <end position="228"/>
    </location>
</feature>
<feature type="region of interest" description="Disordered" evidence="1">
    <location>
        <begin position="340"/>
        <end position="401"/>
    </location>
</feature>
<name>A0A401GF13_9APHY</name>
<dbReference type="Proteomes" id="UP000287166">
    <property type="component" value="Unassembled WGS sequence"/>
</dbReference>
<comment type="caution">
    <text evidence="4">The sequence shown here is derived from an EMBL/GenBank/DDBJ whole genome shotgun (WGS) entry which is preliminary data.</text>
</comment>
<gene>
    <name evidence="4" type="ORF">SCP_0304780</name>
</gene>
<feature type="transmembrane region" description="Helical" evidence="2">
    <location>
        <begin position="82"/>
        <end position="104"/>
    </location>
</feature>
<dbReference type="RefSeq" id="XP_027611672.1">
    <property type="nucleotide sequence ID" value="XM_027755871.1"/>
</dbReference>
<dbReference type="EMBL" id="BFAD01000003">
    <property type="protein sequence ID" value="GBE80759.1"/>
    <property type="molecule type" value="Genomic_DNA"/>
</dbReference>
<evidence type="ECO:0000256" key="1">
    <source>
        <dbReference type="SAM" id="MobiDB-lite"/>
    </source>
</evidence>
<keyword evidence="5" id="KW-1185">Reference proteome</keyword>
<keyword evidence="2" id="KW-0472">Membrane</keyword>
<dbReference type="GeneID" id="38777676"/>
<sequence>MGHRWVLCVLSYLISCVFAQNVSSGTDYGFSNDPILQFRPAFARSLPVQILLVGIVLTLSSVLLLHLIFTAQYHWPLAPVNFALQLSAVSILLISSIVTLQVVLSTATEQSRVWPYMLNYVAVDLPPTGTTDWPISQVAGWLLMNATTSVLIQITHIQFLTLLFPSTLERRLIFCLLGPLACLSAVMQMLRIHEGSKLEGLASAVQNVCNATLSLLFTGSLFVWGFLVNRKQAWRTDGGTAAFGAGALTLAPMSTAISFLYVPSKDQYTWMPPLMWSVILWQSFLGWWWWVGAGMGVGEIDERLQREEKRRRKRKMRLARRQVRRERAETLWKGVTGAFGFSRQPGAGEQGEEGEEAFDLARRRTRGRRRSSAESDRSAVSAGSDASKQPSSASTLTNASSSSGMFAQLWNHPAGRYMYGWFLHVRHAHLTAAREQAVEQVERINQVYGKEGGENSTNCRSAVGWGLGSFGTKRSVQRQTGQVNLDGNYEMEPVKKPRVGRGKENPEDDVQRVHVEEGRLPDTQQARMHRPTSMWWWGPLQRWRLQDATVY</sequence>
<reference evidence="4 5" key="1">
    <citation type="journal article" date="2018" name="Sci. Rep.">
        <title>Genome sequence of the cauliflower mushroom Sparassis crispa (Hanabiratake) and its association with beneficial usage.</title>
        <authorList>
            <person name="Kiyama R."/>
            <person name="Furutani Y."/>
            <person name="Kawaguchi K."/>
            <person name="Nakanishi T."/>
        </authorList>
    </citation>
    <scope>NUCLEOTIDE SEQUENCE [LARGE SCALE GENOMIC DNA]</scope>
</reference>
<keyword evidence="3" id="KW-0732">Signal</keyword>
<feature type="chain" id="PRO_5019036730" evidence="3">
    <location>
        <begin position="20"/>
        <end position="551"/>
    </location>
</feature>